<dbReference type="Gene3D" id="3.90.1680.10">
    <property type="entry name" value="SOS response associated peptidase-like"/>
    <property type="match status" value="1"/>
</dbReference>
<dbReference type="AlphaFoldDB" id="A0AAE3G133"/>
<dbReference type="InterPro" id="IPR036590">
    <property type="entry name" value="SRAP-like"/>
</dbReference>
<dbReference type="Pfam" id="PF02586">
    <property type="entry name" value="SRAP"/>
    <property type="match status" value="1"/>
</dbReference>
<dbReference type="EC" id="3.4.-.-" evidence="8"/>
<dbReference type="RefSeq" id="WP_253473212.1">
    <property type="nucleotide sequence ID" value="NZ_JALJXV010000001.1"/>
</dbReference>
<evidence type="ECO:0000256" key="5">
    <source>
        <dbReference type="ARBA" id="ARBA00023124"/>
    </source>
</evidence>
<evidence type="ECO:0000256" key="8">
    <source>
        <dbReference type="RuleBase" id="RU364100"/>
    </source>
</evidence>
<accession>A0AAE3G133</accession>
<dbReference type="GO" id="GO:0008233">
    <property type="term" value="F:peptidase activity"/>
    <property type="evidence" value="ECO:0007669"/>
    <property type="project" value="UniProtKB-KW"/>
</dbReference>
<keyword evidence="10" id="KW-1185">Reference proteome</keyword>
<dbReference type="GO" id="GO:0016829">
    <property type="term" value="F:lyase activity"/>
    <property type="evidence" value="ECO:0007669"/>
    <property type="project" value="UniProtKB-KW"/>
</dbReference>
<comment type="caution">
    <text evidence="9">The sequence shown here is derived from an EMBL/GenBank/DDBJ whole genome shotgun (WGS) entry which is preliminary data.</text>
</comment>
<keyword evidence="2 8" id="KW-0645">Protease</keyword>
<dbReference type="InterPro" id="IPR003738">
    <property type="entry name" value="SRAP"/>
</dbReference>
<dbReference type="GO" id="GO:0006508">
    <property type="term" value="P:proteolysis"/>
    <property type="evidence" value="ECO:0007669"/>
    <property type="project" value="UniProtKB-KW"/>
</dbReference>
<evidence type="ECO:0000256" key="6">
    <source>
        <dbReference type="ARBA" id="ARBA00023125"/>
    </source>
</evidence>
<sequence length="222" mass="24822">MCGRFVSRTDAAIERTFNVTPRDWRHDWASYNVAPTQPVPVIRTAGQVREGVMLRWGLIPFWAKGEPTRYSTINARAETIDTAASYRGPWRQGRRCLIPAVGYFEWQAVNGGKQAWFIRLAGGEAFAFAGLWEQSTKADGTVVETCTIITVPANPMVAEIHAKGRMPAMLEPQHCQQWLLGSVEEARATLATYPVEQMDAYRISSRVNSPRNNAADLLEPIN</sequence>
<protein>
    <recommendedName>
        <fullName evidence="8">Abasic site processing protein</fullName>
        <ecNumber evidence="8">3.4.-.-</ecNumber>
    </recommendedName>
</protein>
<dbReference type="Proteomes" id="UP001205843">
    <property type="component" value="Unassembled WGS sequence"/>
</dbReference>
<evidence type="ECO:0000313" key="9">
    <source>
        <dbReference type="EMBL" id="MCP1673223.1"/>
    </source>
</evidence>
<gene>
    <name evidence="9" type="ORF">J2T57_000315</name>
</gene>
<evidence type="ECO:0000256" key="4">
    <source>
        <dbReference type="ARBA" id="ARBA00022801"/>
    </source>
</evidence>
<dbReference type="PANTHER" id="PTHR13604:SF0">
    <property type="entry name" value="ABASIC SITE PROCESSING PROTEIN HMCES"/>
    <property type="match status" value="1"/>
</dbReference>
<dbReference type="GO" id="GO:0106300">
    <property type="term" value="P:protein-DNA covalent cross-linking repair"/>
    <property type="evidence" value="ECO:0007669"/>
    <property type="project" value="InterPro"/>
</dbReference>
<evidence type="ECO:0000256" key="7">
    <source>
        <dbReference type="ARBA" id="ARBA00023239"/>
    </source>
</evidence>
<name>A0AAE3G133_9GAMM</name>
<comment type="similarity">
    <text evidence="1 8">Belongs to the SOS response-associated peptidase family.</text>
</comment>
<keyword evidence="3" id="KW-0227">DNA damage</keyword>
<evidence type="ECO:0000313" key="10">
    <source>
        <dbReference type="Proteomes" id="UP001205843"/>
    </source>
</evidence>
<keyword evidence="7" id="KW-0456">Lyase</keyword>
<evidence type="ECO:0000256" key="2">
    <source>
        <dbReference type="ARBA" id="ARBA00022670"/>
    </source>
</evidence>
<reference evidence="9" key="1">
    <citation type="submission" date="2022-03" db="EMBL/GenBank/DDBJ databases">
        <title>Genomic Encyclopedia of Type Strains, Phase III (KMG-III): the genomes of soil and plant-associated and newly described type strains.</title>
        <authorList>
            <person name="Whitman W."/>
        </authorList>
    </citation>
    <scope>NUCLEOTIDE SEQUENCE</scope>
    <source>
        <strain evidence="9">ANL 6-2</strain>
    </source>
</reference>
<dbReference type="EMBL" id="JALJXV010000001">
    <property type="protein sequence ID" value="MCP1673223.1"/>
    <property type="molecule type" value="Genomic_DNA"/>
</dbReference>
<proteinExistence type="inferred from homology"/>
<dbReference type="SUPFAM" id="SSF143081">
    <property type="entry name" value="BB1717-like"/>
    <property type="match status" value="1"/>
</dbReference>
<dbReference type="GO" id="GO:0003697">
    <property type="term" value="F:single-stranded DNA binding"/>
    <property type="evidence" value="ECO:0007669"/>
    <property type="project" value="InterPro"/>
</dbReference>
<evidence type="ECO:0000256" key="3">
    <source>
        <dbReference type="ARBA" id="ARBA00022763"/>
    </source>
</evidence>
<dbReference type="PANTHER" id="PTHR13604">
    <property type="entry name" value="DC12-RELATED"/>
    <property type="match status" value="1"/>
</dbReference>
<keyword evidence="6" id="KW-0238">DNA-binding</keyword>
<organism evidence="9 10">
    <name type="scientific">Natronocella acetinitrilica</name>
    <dbReference type="NCBI Taxonomy" id="414046"/>
    <lineage>
        <taxon>Bacteria</taxon>
        <taxon>Pseudomonadati</taxon>
        <taxon>Pseudomonadota</taxon>
        <taxon>Gammaproteobacteria</taxon>
        <taxon>Chromatiales</taxon>
        <taxon>Ectothiorhodospiraceae</taxon>
        <taxon>Natronocella</taxon>
    </lineage>
</organism>
<keyword evidence="4 8" id="KW-0378">Hydrolase</keyword>
<evidence type="ECO:0000256" key="1">
    <source>
        <dbReference type="ARBA" id="ARBA00008136"/>
    </source>
</evidence>
<keyword evidence="5" id="KW-0190">Covalent protein-DNA linkage</keyword>